<dbReference type="SUPFAM" id="SSF109604">
    <property type="entry name" value="HD-domain/PDEase-like"/>
    <property type="match status" value="1"/>
</dbReference>
<feature type="domain" description="HD" evidence="1">
    <location>
        <begin position="42"/>
        <end position="136"/>
    </location>
</feature>
<dbReference type="InterPro" id="IPR006674">
    <property type="entry name" value="HD_domain"/>
</dbReference>
<dbReference type="Proteomes" id="UP001321760">
    <property type="component" value="Unassembled WGS sequence"/>
</dbReference>
<reference evidence="2" key="1">
    <citation type="journal article" date="2023" name="Mol. Phylogenet. Evol.">
        <title>Genome-scale phylogeny and comparative genomics of the fungal order Sordariales.</title>
        <authorList>
            <person name="Hensen N."/>
            <person name="Bonometti L."/>
            <person name="Westerberg I."/>
            <person name="Brannstrom I.O."/>
            <person name="Guillou S."/>
            <person name="Cros-Aarteil S."/>
            <person name="Calhoun S."/>
            <person name="Haridas S."/>
            <person name="Kuo A."/>
            <person name="Mondo S."/>
            <person name="Pangilinan J."/>
            <person name="Riley R."/>
            <person name="LaButti K."/>
            <person name="Andreopoulos B."/>
            <person name="Lipzen A."/>
            <person name="Chen C."/>
            <person name="Yan M."/>
            <person name="Daum C."/>
            <person name="Ng V."/>
            <person name="Clum A."/>
            <person name="Steindorff A."/>
            <person name="Ohm R.A."/>
            <person name="Martin F."/>
            <person name="Silar P."/>
            <person name="Natvig D.O."/>
            <person name="Lalanne C."/>
            <person name="Gautier V."/>
            <person name="Ament-Velasquez S.L."/>
            <person name="Kruys A."/>
            <person name="Hutchinson M.I."/>
            <person name="Powell A.J."/>
            <person name="Barry K."/>
            <person name="Miller A.N."/>
            <person name="Grigoriev I.V."/>
            <person name="Debuchy R."/>
            <person name="Gladieux P."/>
            <person name="Hiltunen Thoren M."/>
            <person name="Johannesson H."/>
        </authorList>
    </citation>
    <scope>NUCLEOTIDE SEQUENCE</scope>
    <source>
        <strain evidence="2">PSN243</strain>
    </source>
</reference>
<protein>
    <recommendedName>
        <fullName evidence="1">HD domain-containing protein</fullName>
    </recommendedName>
</protein>
<dbReference type="InterPro" id="IPR003607">
    <property type="entry name" value="HD/PDEase_dom"/>
</dbReference>
<organism evidence="2 3">
    <name type="scientific">Podospora aff. communis PSN243</name>
    <dbReference type="NCBI Taxonomy" id="3040156"/>
    <lineage>
        <taxon>Eukaryota</taxon>
        <taxon>Fungi</taxon>
        <taxon>Dikarya</taxon>
        <taxon>Ascomycota</taxon>
        <taxon>Pezizomycotina</taxon>
        <taxon>Sordariomycetes</taxon>
        <taxon>Sordariomycetidae</taxon>
        <taxon>Sordariales</taxon>
        <taxon>Podosporaceae</taxon>
        <taxon>Podospora</taxon>
    </lineage>
</organism>
<proteinExistence type="predicted"/>
<sequence length="260" mass="28561">MPLPTPTNPFSPFPLSTITIPRTPLTSAALSYLTQHTRPSTVNHCLRSTAFALLLIPRLPQYASLNLDTELLVTAILLHDMGWATTESLLSGDKRFEVDGAEVARGFVVEQGGKEKGWDKHRLQLLWDAIALHTTGGIALWKEAEVGVVHLGILADFLGVYMGGDPGRGELGKLISVDEYKEIVTAFPREGFKDDLVQIMCGLCKSKPATTFDTFVGEFGLEFGLDGKGADKDRYREQWEKARQLPAMLGSLDLNAAFEK</sequence>
<comment type="caution">
    <text evidence="2">The sequence shown here is derived from an EMBL/GenBank/DDBJ whole genome shotgun (WGS) entry which is preliminary data.</text>
</comment>
<dbReference type="Gene3D" id="1.10.3210.10">
    <property type="entry name" value="Hypothetical protein af1432"/>
    <property type="match status" value="1"/>
</dbReference>
<dbReference type="CDD" id="cd00077">
    <property type="entry name" value="HDc"/>
    <property type="match status" value="1"/>
</dbReference>
<keyword evidence="3" id="KW-1185">Reference proteome</keyword>
<dbReference type="Pfam" id="PF01966">
    <property type="entry name" value="HD"/>
    <property type="match status" value="1"/>
</dbReference>
<dbReference type="PANTHER" id="PTHR35569:SF1">
    <property type="entry name" value="CYANAMIDE HYDRATASE DDI2-RELATED"/>
    <property type="match status" value="1"/>
</dbReference>
<dbReference type="AlphaFoldDB" id="A0AAV9GTQ0"/>
<evidence type="ECO:0000313" key="2">
    <source>
        <dbReference type="EMBL" id="KAK4451140.1"/>
    </source>
</evidence>
<gene>
    <name evidence="2" type="ORF">QBC34DRAFT_458602</name>
</gene>
<dbReference type="PANTHER" id="PTHR35569">
    <property type="entry name" value="CYANAMIDE HYDRATASE DDI2-RELATED"/>
    <property type="match status" value="1"/>
</dbReference>
<dbReference type="EMBL" id="MU865929">
    <property type="protein sequence ID" value="KAK4451140.1"/>
    <property type="molecule type" value="Genomic_DNA"/>
</dbReference>
<reference evidence="2" key="2">
    <citation type="submission" date="2023-05" db="EMBL/GenBank/DDBJ databases">
        <authorList>
            <consortium name="Lawrence Berkeley National Laboratory"/>
            <person name="Steindorff A."/>
            <person name="Hensen N."/>
            <person name="Bonometti L."/>
            <person name="Westerberg I."/>
            <person name="Brannstrom I.O."/>
            <person name="Guillou S."/>
            <person name="Cros-Aarteil S."/>
            <person name="Calhoun S."/>
            <person name="Haridas S."/>
            <person name="Kuo A."/>
            <person name="Mondo S."/>
            <person name="Pangilinan J."/>
            <person name="Riley R."/>
            <person name="Labutti K."/>
            <person name="Andreopoulos B."/>
            <person name="Lipzen A."/>
            <person name="Chen C."/>
            <person name="Yanf M."/>
            <person name="Daum C."/>
            <person name="Ng V."/>
            <person name="Clum A."/>
            <person name="Ohm R."/>
            <person name="Martin F."/>
            <person name="Silar P."/>
            <person name="Natvig D."/>
            <person name="Lalanne C."/>
            <person name="Gautier V."/>
            <person name="Ament-Velasquez S.L."/>
            <person name="Kruys A."/>
            <person name="Hutchinson M.I."/>
            <person name="Powell A.J."/>
            <person name="Barry K."/>
            <person name="Miller A.N."/>
            <person name="Grigoriev I.V."/>
            <person name="Debuchy R."/>
            <person name="Gladieux P."/>
            <person name="Thoren M.H."/>
            <person name="Johannesson H."/>
        </authorList>
    </citation>
    <scope>NUCLEOTIDE SEQUENCE</scope>
    <source>
        <strain evidence="2">PSN243</strain>
    </source>
</reference>
<accession>A0AAV9GTQ0</accession>
<name>A0AAV9GTQ0_9PEZI</name>
<evidence type="ECO:0000259" key="1">
    <source>
        <dbReference type="Pfam" id="PF01966"/>
    </source>
</evidence>
<evidence type="ECO:0000313" key="3">
    <source>
        <dbReference type="Proteomes" id="UP001321760"/>
    </source>
</evidence>